<evidence type="ECO:0000256" key="3">
    <source>
        <dbReference type="ARBA" id="ARBA00022723"/>
    </source>
</evidence>
<reference evidence="10" key="1">
    <citation type="journal article" date="2015" name="Nat. Genet.">
        <title>The genome and transcriptome of the zoonotic hookworm Ancylostoma ceylanicum identify infection-specific gene families.</title>
        <authorList>
            <person name="Schwarz E.M."/>
            <person name="Hu Y."/>
            <person name="Antoshechkin I."/>
            <person name="Miller M.M."/>
            <person name="Sternberg P.W."/>
            <person name="Aroian R.V."/>
        </authorList>
    </citation>
    <scope>NUCLEOTIDE SEQUENCE</scope>
    <source>
        <strain evidence="10">HY135</strain>
    </source>
</reference>
<evidence type="ECO:0000313" key="10">
    <source>
        <dbReference type="Proteomes" id="UP000024635"/>
    </source>
</evidence>
<dbReference type="GO" id="GO:0006805">
    <property type="term" value="P:xenobiotic metabolic process"/>
    <property type="evidence" value="ECO:0007669"/>
    <property type="project" value="TreeGrafter"/>
</dbReference>
<organism evidence="9 10">
    <name type="scientific">Ancylostoma ceylanicum</name>
    <dbReference type="NCBI Taxonomy" id="53326"/>
    <lineage>
        <taxon>Eukaryota</taxon>
        <taxon>Metazoa</taxon>
        <taxon>Ecdysozoa</taxon>
        <taxon>Nematoda</taxon>
        <taxon>Chromadorea</taxon>
        <taxon>Rhabditida</taxon>
        <taxon>Rhabditina</taxon>
        <taxon>Rhabditomorpha</taxon>
        <taxon>Strongyloidea</taxon>
        <taxon>Ancylostomatidae</taxon>
        <taxon>Ancylostomatinae</taxon>
        <taxon>Ancylostoma</taxon>
    </lineage>
</organism>
<comment type="caution">
    <text evidence="9">The sequence shown here is derived from an EMBL/GenBank/DDBJ whole genome shotgun (WGS) entry which is preliminary data.</text>
</comment>
<dbReference type="FunFam" id="1.10.630.10:FF:000036">
    <property type="entry name" value="CYtochrome P450 family"/>
    <property type="match status" value="1"/>
</dbReference>
<proteinExistence type="inferred from homology"/>
<keyword evidence="3 7" id="KW-0479">Metal-binding</keyword>
<dbReference type="OrthoDB" id="2789670at2759"/>
<dbReference type="GO" id="GO:0005506">
    <property type="term" value="F:iron ion binding"/>
    <property type="evidence" value="ECO:0007669"/>
    <property type="project" value="InterPro"/>
</dbReference>
<evidence type="ECO:0008006" key="11">
    <source>
        <dbReference type="Google" id="ProtNLM"/>
    </source>
</evidence>
<dbReference type="InterPro" id="IPR001128">
    <property type="entry name" value="Cyt_P450"/>
</dbReference>
<dbReference type="AlphaFoldDB" id="A0A016UWC4"/>
<dbReference type="PANTHER" id="PTHR24300">
    <property type="entry name" value="CYTOCHROME P450 508A4-RELATED"/>
    <property type="match status" value="1"/>
</dbReference>
<dbReference type="PRINTS" id="PR00463">
    <property type="entry name" value="EP450I"/>
</dbReference>
<comment type="cofactor">
    <cofactor evidence="1 7">
        <name>heme</name>
        <dbReference type="ChEBI" id="CHEBI:30413"/>
    </cofactor>
</comment>
<keyword evidence="6 8" id="KW-0503">Monooxygenase</keyword>
<dbReference type="InterPro" id="IPR036396">
    <property type="entry name" value="Cyt_P450_sf"/>
</dbReference>
<dbReference type="InterPro" id="IPR050182">
    <property type="entry name" value="Cytochrome_P450_fam2"/>
</dbReference>
<evidence type="ECO:0000313" key="9">
    <source>
        <dbReference type="EMBL" id="EYC18778.1"/>
    </source>
</evidence>
<evidence type="ECO:0000256" key="4">
    <source>
        <dbReference type="ARBA" id="ARBA00023002"/>
    </source>
</evidence>
<sequence>MLIAIVLTTILIYYLSDQWRRTTRLPPGPYPILFLGNLPQLLFYSWKYGGIVNGFKLIKKKYGPVFTIWFGPLPTVHIADYTLSHEAMVRYGAKYQDRWSPAMMLEGRGDRGVIVSNGQIWQEQRRFSLHVLRNLGVSRNLMEERIMDEFNLRFDEIDQLPAGSPVSPTQLFDRLVGGVINRMLFSASIDEKEEMKFYELKKDLDRFVEVLSFSDVFVKKWMLKMPLLGSRWTKKVQPVHDIKAFIKGQIDERKRAIDDGSHVIDAEPKDYTDAFIQKMRQDAKDGVKDSSFDDESLVVNILDLWAAGQETTSTTLVWAMILLLRDPMVMDKVREELLRVTHGSRPLSLKDKPETPYFIATLTEIQRLASILNLNIFRLSNADAEIGGYLVPKNTVVSAELCLILADDDKFSNPSRFDPSRFILDPSLASSVIPFGLGRRACLGEALARAELYLILGNLLLRYSLSSVGGLPPTAEVNKFGIMRKPQHFQMIFNKIA</sequence>
<dbReference type="GO" id="GO:0016712">
    <property type="term" value="F:oxidoreductase activity, acting on paired donors, with incorporation or reduction of molecular oxygen, reduced flavin or flavoprotein as one donor, and incorporation of one atom of oxygen"/>
    <property type="evidence" value="ECO:0007669"/>
    <property type="project" value="TreeGrafter"/>
</dbReference>
<dbReference type="Proteomes" id="UP000024635">
    <property type="component" value="Unassembled WGS sequence"/>
</dbReference>
<dbReference type="PROSITE" id="PS00086">
    <property type="entry name" value="CYTOCHROME_P450"/>
    <property type="match status" value="1"/>
</dbReference>
<keyword evidence="4 8" id="KW-0560">Oxidoreductase</keyword>
<dbReference type="STRING" id="53326.A0A016UWC4"/>
<keyword evidence="5 7" id="KW-0408">Iron</keyword>
<evidence type="ECO:0000256" key="5">
    <source>
        <dbReference type="ARBA" id="ARBA00023004"/>
    </source>
</evidence>
<comment type="similarity">
    <text evidence="2 8">Belongs to the cytochrome P450 family.</text>
</comment>
<feature type="binding site" description="axial binding residue" evidence="7">
    <location>
        <position position="442"/>
    </location>
    <ligand>
        <name>heme</name>
        <dbReference type="ChEBI" id="CHEBI:30413"/>
    </ligand>
    <ligandPart>
        <name>Fe</name>
        <dbReference type="ChEBI" id="CHEBI:18248"/>
    </ligandPart>
</feature>
<dbReference type="GO" id="GO:0005737">
    <property type="term" value="C:cytoplasm"/>
    <property type="evidence" value="ECO:0007669"/>
    <property type="project" value="TreeGrafter"/>
</dbReference>
<dbReference type="SUPFAM" id="SSF48264">
    <property type="entry name" value="Cytochrome P450"/>
    <property type="match status" value="1"/>
</dbReference>
<dbReference type="InterPro" id="IPR002401">
    <property type="entry name" value="Cyt_P450_E_grp-I"/>
</dbReference>
<dbReference type="CDD" id="cd20617">
    <property type="entry name" value="CYP1_2-like"/>
    <property type="match status" value="1"/>
</dbReference>
<dbReference type="PRINTS" id="PR00385">
    <property type="entry name" value="P450"/>
</dbReference>
<name>A0A016UWC4_9BILA</name>
<gene>
    <name evidence="9" type="primary">Acey_s0026.g1360</name>
    <name evidence="9" type="ORF">Y032_0026g1360</name>
</gene>
<dbReference type="GO" id="GO:0006082">
    <property type="term" value="P:organic acid metabolic process"/>
    <property type="evidence" value="ECO:0007669"/>
    <property type="project" value="TreeGrafter"/>
</dbReference>
<accession>A0A016UWC4</accession>
<dbReference type="Pfam" id="PF00067">
    <property type="entry name" value="p450"/>
    <property type="match status" value="1"/>
</dbReference>
<evidence type="ECO:0000256" key="7">
    <source>
        <dbReference type="PIRSR" id="PIRSR602401-1"/>
    </source>
</evidence>
<dbReference type="EMBL" id="JARK01001362">
    <property type="protein sequence ID" value="EYC18778.1"/>
    <property type="molecule type" value="Genomic_DNA"/>
</dbReference>
<evidence type="ECO:0000256" key="8">
    <source>
        <dbReference type="RuleBase" id="RU000461"/>
    </source>
</evidence>
<keyword evidence="7 8" id="KW-0349">Heme</keyword>
<dbReference type="InterPro" id="IPR017972">
    <property type="entry name" value="Cyt_P450_CS"/>
</dbReference>
<evidence type="ECO:0000256" key="2">
    <source>
        <dbReference type="ARBA" id="ARBA00010617"/>
    </source>
</evidence>
<dbReference type="GO" id="GO:0020037">
    <property type="term" value="F:heme binding"/>
    <property type="evidence" value="ECO:0007669"/>
    <property type="project" value="InterPro"/>
</dbReference>
<evidence type="ECO:0000256" key="1">
    <source>
        <dbReference type="ARBA" id="ARBA00001971"/>
    </source>
</evidence>
<dbReference type="Gene3D" id="1.10.630.10">
    <property type="entry name" value="Cytochrome P450"/>
    <property type="match status" value="1"/>
</dbReference>
<evidence type="ECO:0000256" key="6">
    <source>
        <dbReference type="ARBA" id="ARBA00023033"/>
    </source>
</evidence>
<keyword evidence="10" id="KW-1185">Reference proteome</keyword>
<dbReference type="PANTHER" id="PTHR24300:SF375">
    <property type="entry name" value="CYTOCHROME P450 FAMILY"/>
    <property type="match status" value="1"/>
</dbReference>
<protein>
    <recommendedName>
        <fullName evidence="11">Unspecific monooxygenase</fullName>
    </recommendedName>
</protein>